<dbReference type="InterPro" id="IPR004354">
    <property type="entry name" value="Meiotic_Rec114"/>
</dbReference>
<keyword evidence="3" id="KW-1185">Reference proteome</keyword>
<feature type="compositionally biased region" description="Basic and acidic residues" evidence="1">
    <location>
        <begin position="275"/>
        <end position="294"/>
    </location>
</feature>
<dbReference type="Proteomes" id="UP000758155">
    <property type="component" value="Unassembled WGS sequence"/>
</dbReference>
<feature type="compositionally biased region" description="Polar residues" evidence="1">
    <location>
        <begin position="388"/>
        <end position="408"/>
    </location>
</feature>
<dbReference type="OrthoDB" id="5360255at2759"/>
<evidence type="ECO:0000313" key="2">
    <source>
        <dbReference type="EMBL" id="KAF3037833.1"/>
    </source>
</evidence>
<sequence>MISMHLAKLSTAQDAFPDEQTFQWKHENNNLTFVIDSYQQGGSTLQLLKVVQGTQVREQIDLEHLINDAQDLIKGMQRRGIEMKADQLPISAIVRCPLLAIRWRLPNQKIRRLQIRFRTNEDYDRVYAHLHHLGLFMTPPASKDRASTATSDQSRASKQPPLPTVRTEHQRLGPSCPPSRLSEISSRPYTAISAPTVIESQIQEVAHANPYSAFTSSNCTLTNPLTPPVHFQRPDSASVVSPDRPTSFLPREQPIATIEQHDVSAARPDTALLYDRPDTAELPPRRELPFRRDSLPTSSGSDKNRPHSRPSTGVMGPPPLPSRVSDLRPGSARTISLESELPPLRQPTIVTSAAKTTAGQQRPHTPLPTSKSCSKPVQILNVFEEQNSFAPAPSSPHSYPTPAATSPLATRPPSALSSDAQNRPGSASPDVFASLPTAAGRDRTDRTTVPTYSRDAENALKAYAMQSDDRRKAALNNFIFKCLDNNDFLMLVEDMETNWARLGLGTW</sequence>
<reference evidence="2" key="1">
    <citation type="submission" date="2019-04" db="EMBL/GenBank/DDBJ databases">
        <title>Sequencing of skin fungus with MAO and IRED activity.</title>
        <authorList>
            <person name="Marsaioli A.J."/>
            <person name="Bonatto J.M.C."/>
            <person name="Reis Junior O."/>
        </authorList>
    </citation>
    <scope>NUCLEOTIDE SEQUENCE</scope>
    <source>
        <strain evidence="2">28M1</strain>
    </source>
</reference>
<dbReference type="EMBL" id="SWKV01000040">
    <property type="protein sequence ID" value="KAF3037833.1"/>
    <property type="molecule type" value="Genomic_DNA"/>
</dbReference>
<dbReference type="GO" id="GO:0007131">
    <property type="term" value="P:reciprocal meiotic recombination"/>
    <property type="evidence" value="ECO:0007669"/>
    <property type="project" value="InterPro"/>
</dbReference>
<comment type="caution">
    <text evidence="2">The sequence shown here is derived from an EMBL/GenBank/DDBJ whole genome shotgun (WGS) entry which is preliminary data.</text>
</comment>
<name>A0A9P5BZR4_9PLEO</name>
<protein>
    <submittedName>
        <fullName evidence="2">Uncharacterized protein</fullName>
    </submittedName>
</protein>
<dbReference type="Pfam" id="PF03525">
    <property type="entry name" value="Meiotic_rec114"/>
    <property type="match status" value="1"/>
</dbReference>
<evidence type="ECO:0000313" key="3">
    <source>
        <dbReference type="Proteomes" id="UP000758155"/>
    </source>
</evidence>
<feature type="region of interest" description="Disordered" evidence="1">
    <location>
        <begin position="138"/>
        <end position="184"/>
    </location>
</feature>
<feature type="region of interest" description="Disordered" evidence="1">
    <location>
        <begin position="354"/>
        <end position="373"/>
    </location>
</feature>
<accession>A0A9P5BZR4</accession>
<feature type="compositionally biased region" description="Polar residues" evidence="1">
    <location>
        <begin position="147"/>
        <end position="157"/>
    </location>
</feature>
<proteinExistence type="predicted"/>
<organism evidence="2 3">
    <name type="scientific">Didymella heteroderae</name>
    <dbReference type="NCBI Taxonomy" id="1769908"/>
    <lineage>
        <taxon>Eukaryota</taxon>
        <taxon>Fungi</taxon>
        <taxon>Dikarya</taxon>
        <taxon>Ascomycota</taxon>
        <taxon>Pezizomycotina</taxon>
        <taxon>Dothideomycetes</taxon>
        <taxon>Pleosporomycetidae</taxon>
        <taxon>Pleosporales</taxon>
        <taxon>Pleosporineae</taxon>
        <taxon>Didymellaceae</taxon>
        <taxon>Didymella</taxon>
    </lineage>
</organism>
<evidence type="ECO:0000256" key="1">
    <source>
        <dbReference type="SAM" id="MobiDB-lite"/>
    </source>
</evidence>
<feature type="compositionally biased region" description="Polar residues" evidence="1">
    <location>
        <begin position="415"/>
        <end position="425"/>
    </location>
</feature>
<feature type="region of interest" description="Disordered" evidence="1">
    <location>
        <begin position="388"/>
        <end position="448"/>
    </location>
</feature>
<gene>
    <name evidence="2" type="ORF">E8E12_008026</name>
</gene>
<dbReference type="AlphaFoldDB" id="A0A9P5BZR4"/>
<feature type="region of interest" description="Disordered" evidence="1">
    <location>
        <begin position="228"/>
        <end position="330"/>
    </location>
</feature>